<dbReference type="Pfam" id="PF14337">
    <property type="entry name" value="Abi_alpha"/>
    <property type="match status" value="1"/>
</dbReference>
<feature type="region of interest" description="Disordered" evidence="1">
    <location>
        <begin position="97"/>
        <end position="121"/>
    </location>
</feature>
<organism evidence="2 3">
    <name type="scientific">Antrihabitans stalagmiti</name>
    <dbReference type="NCBI Taxonomy" id="2799499"/>
    <lineage>
        <taxon>Bacteria</taxon>
        <taxon>Bacillati</taxon>
        <taxon>Actinomycetota</taxon>
        <taxon>Actinomycetes</taxon>
        <taxon>Mycobacteriales</taxon>
        <taxon>Nocardiaceae</taxon>
        <taxon>Antrihabitans</taxon>
    </lineage>
</organism>
<dbReference type="AlphaFoldDB" id="A0A934U2B5"/>
<evidence type="ECO:0000313" key="2">
    <source>
        <dbReference type="EMBL" id="MBJ8339089.1"/>
    </source>
</evidence>
<proteinExistence type="predicted"/>
<dbReference type="EMBL" id="JAEMNV010000003">
    <property type="protein sequence ID" value="MBJ8339089.1"/>
    <property type="molecule type" value="Genomic_DNA"/>
</dbReference>
<protein>
    <submittedName>
        <fullName evidence="2">DUF4393 domain-containing protein</fullName>
    </submittedName>
</protein>
<sequence>MSDDTTPKADAEPSEHESKSTLEVATEIAKFATNPVEIAGVAKLSAAALLRAVGAIGQGSVDAANDIAKQISSGEGITQIVDERIVQVLSAAMSALGAEETADQRDSDRSSRRSKRPLKERGDALLSRSWNAAAQTGSKHPAFDRILGEITPDEARILRFLAIAGPQPAIDIRTNTPFGIGSQRLAVGISFIPDMAGCAWPARSKNYFGNLHGLGLVSFSTEPVEDFRRYQVTEAHPDAVAASRRAKRTIAVYRSIFLSDFGMQFCRECFTLEGYDAGGWTKYEHHDQYWGKGPRLPKPLD</sequence>
<evidence type="ECO:0000313" key="3">
    <source>
        <dbReference type="Proteomes" id="UP000655868"/>
    </source>
</evidence>
<gene>
    <name evidence="2" type="ORF">JGU71_09345</name>
</gene>
<dbReference type="Gene3D" id="3.30.110.190">
    <property type="match status" value="1"/>
</dbReference>
<keyword evidence="3" id="KW-1185">Reference proteome</keyword>
<reference evidence="2" key="1">
    <citation type="submission" date="2020-12" db="EMBL/GenBank/DDBJ databases">
        <title>Antrihabitans popcorni sp. nov. and Antrihabitans auranticaus sp. nov., isolated from a larva cave.</title>
        <authorList>
            <person name="Lee S.D."/>
            <person name="Kim I.S."/>
        </authorList>
    </citation>
    <scope>NUCLEOTIDE SEQUENCE</scope>
    <source>
        <strain evidence="2">YC3-6</strain>
    </source>
</reference>
<feature type="compositionally biased region" description="Basic and acidic residues" evidence="1">
    <location>
        <begin position="1"/>
        <end position="20"/>
    </location>
</feature>
<accession>A0A934U2B5</accession>
<dbReference type="RefSeq" id="WP_199703806.1">
    <property type="nucleotide sequence ID" value="NZ_JAEMNV010000003.1"/>
</dbReference>
<comment type="caution">
    <text evidence="2">The sequence shown here is derived from an EMBL/GenBank/DDBJ whole genome shotgun (WGS) entry which is preliminary data.</text>
</comment>
<dbReference type="InterPro" id="IPR025506">
    <property type="entry name" value="Abi_alpha"/>
</dbReference>
<evidence type="ECO:0000256" key="1">
    <source>
        <dbReference type="SAM" id="MobiDB-lite"/>
    </source>
</evidence>
<dbReference type="Proteomes" id="UP000655868">
    <property type="component" value="Unassembled WGS sequence"/>
</dbReference>
<feature type="compositionally biased region" description="Basic and acidic residues" evidence="1">
    <location>
        <begin position="102"/>
        <end position="121"/>
    </location>
</feature>
<feature type="region of interest" description="Disordered" evidence="1">
    <location>
        <begin position="1"/>
        <end position="22"/>
    </location>
</feature>
<name>A0A934U2B5_9NOCA</name>